<accession>A0ACB6YYS0</accession>
<keyword evidence="2" id="KW-1185">Reference proteome</keyword>
<reference evidence="1" key="2">
    <citation type="journal article" date="2020" name="Nat. Commun.">
        <title>Large-scale genome sequencing of mycorrhizal fungi provides insights into the early evolution of symbiotic traits.</title>
        <authorList>
            <person name="Miyauchi S."/>
            <person name="Kiss E."/>
            <person name="Kuo A."/>
            <person name="Drula E."/>
            <person name="Kohler A."/>
            <person name="Sanchez-Garcia M."/>
            <person name="Morin E."/>
            <person name="Andreopoulos B."/>
            <person name="Barry K.W."/>
            <person name="Bonito G."/>
            <person name="Buee M."/>
            <person name="Carver A."/>
            <person name="Chen C."/>
            <person name="Cichocki N."/>
            <person name="Clum A."/>
            <person name="Culley D."/>
            <person name="Crous P.W."/>
            <person name="Fauchery L."/>
            <person name="Girlanda M."/>
            <person name="Hayes R.D."/>
            <person name="Keri Z."/>
            <person name="LaButti K."/>
            <person name="Lipzen A."/>
            <person name="Lombard V."/>
            <person name="Magnuson J."/>
            <person name="Maillard F."/>
            <person name="Murat C."/>
            <person name="Nolan M."/>
            <person name="Ohm R.A."/>
            <person name="Pangilinan J."/>
            <person name="Pereira M.F."/>
            <person name="Perotto S."/>
            <person name="Peter M."/>
            <person name="Pfister S."/>
            <person name="Riley R."/>
            <person name="Sitrit Y."/>
            <person name="Stielow J.B."/>
            <person name="Szollosi G."/>
            <person name="Zifcakova L."/>
            <person name="Stursova M."/>
            <person name="Spatafora J.W."/>
            <person name="Tedersoo L."/>
            <person name="Vaario L.M."/>
            <person name="Yamada A."/>
            <person name="Yan M."/>
            <person name="Wang P."/>
            <person name="Xu J."/>
            <person name="Bruns T."/>
            <person name="Baldrian P."/>
            <person name="Vilgalys R."/>
            <person name="Dunand C."/>
            <person name="Henrissat B."/>
            <person name="Grigoriev I.V."/>
            <person name="Hibbett D."/>
            <person name="Nagy L.G."/>
            <person name="Martin F.M."/>
        </authorList>
    </citation>
    <scope>NUCLEOTIDE SEQUENCE</scope>
    <source>
        <strain evidence="1">P2</strain>
    </source>
</reference>
<sequence length="187" mass="19638">MSKSVGFGVVGPSLWFPFATRTKMDRLLNRLLDKKPKKSPKPSQKRNSSGTPPSVATGPLRSREDIGPDGPANESSGGSGIVSHDNSGEGKELPTPEASTSGVAVGGTDGRNDRTRENRIDTGEGKGEGRSAETSKVPERECENTTLTTTTALSVPKEPPGEPSPLGPLKAVLRTIAAVYAPHQVRL</sequence>
<organism evidence="1 2">
    <name type="scientific">Thelephora ganbajun</name>
    <name type="common">Ganba fungus</name>
    <dbReference type="NCBI Taxonomy" id="370292"/>
    <lineage>
        <taxon>Eukaryota</taxon>
        <taxon>Fungi</taxon>
        <taxon>Dikarya</taxon>
        <taxon>Basidiomycota</taxon>
        <taxon>Agaricomycotina</taxon>
        <taxon>Agaricomycetes</taxon>
        <taxon>Thelephorales</taxon>
        <taxon>Thelephoraceae</taxon>
        <taxon>Thelephora</taxon>
    </lineage>
</organism>
<reference evidence="1" key="1">
    <citation type="submission" date="2019-10" db="EMBL/GenBank/DDBJ databases">
        <authorList>
            <consortium name="DOE Joint Genome Institute"/>
            <person name="Kuo A."/>
            <person name="Miyauchi S."/>
            <person name="Kiss E."/>
            <person name="Drula E."/>
            <person name="Kohler A."/>
            <person name="Sanchez-Garcia M."/>
            <person name="Andreopoulos B."/>
            <person name="Barry K.W."/>
            <person name="Bonito G."/>
            <person name="Buee M."/>
            <person name="Carver A."/>
            <person name="Chen C."/>
            <person name="Cichocki N."/>
            <person name="Clum A."/>
            <person name="Culley D."/>
            <person name="Crous P.W."/>
            <person name="Fauchery L."/>
            <person name="Girlanda M."/>
            <person name="Hayes R."/>
            <person name="Keri Z."/>
            <person name="Labutti K."/>
            <person name="Lipzen A."/>
            <person name="Lombard V."/>
            <person name="Magnuson J."/>
            <person name="Maillard F."/>
            <person name="Morin E."/>
            <person name="Murat C."/>
            <person name="Nolan M."/>
            <person name="Ohm R."/>
            <person name="Pangilinan J."/>
            <person name="Pereira M."/>
            <person name="Perotto S."/>
            <person name="Peter M."/>
            <person name="Riley R."/>
            <person name="Sitrit Y."/>
            <person name="Stielow B."/>
            <person name="Szollosi G."/>
            <person name="Zifcakova L."/>
            <person name="Stursova M."/>
            <person name="Spatafora J.W."/>
            <person name="Tedersoo L."/>
            <person name="Vaario L.-M."/>
            <person name="Yamada A."/>
            <person name="Yan M."/>
            <person name="Wang P."/>
            <person name="Xu J."/>
            <person name="Bruns T."/>
            <person name="Baldrian P."/>
            <person name="Vilgalys R."/>
            <person name="Henrissat B."/>
            <person name="Grigoriev I.V."/>
            <person name="Hibbett D."/>
            <person name="Nagy L.G."/>
            <person name="Martin F.M."/>
        </authorList>
    </citation>
    <scope>NUCLEOTIDE SEQUENCE</scope>
    <source>
        <strain evidence="1">P2</strain>
    </source>
</reference>
<proteinExistence type="predicted"/>
<protein>
    <submittedName>
        <fullName evidence="1">Uncharacterized protein</fullName>
    </submittedName>
</protein>
<gene>
    <name evidence="1" type="ORF">BDM02DRAFT_2236958</name>
</gene>
<name>A0ACB6YYS0_THEGA</name>
<dbReference type="Proteomes" id="UP000886501">
    <property type="component" value="Unassembled WGS sequence"/>
</dbReference>
<evidence type="ECO:0000313" key="2">
    <source>
        <dbReference type="Proteomes" id="UP000886501"/>
    </source>
</evidence>
<evidence type="ECO:0000313" key="1">
    <source>
        <dbReference type="EMBL" id="KAF9642448.1"/>
    </source>
</evidence>
<dbReference type="EMBL" id="MU118470">
    <property type="protein sequence ID" value="KAF9642448.1"/>
    <property type="molecule type" value="Genomic_DNA"/>
</dbReference>
<comment type="caution">
    <text evidence="1">The sequence shown here is derived from an EMBL/GenBank/DDBJ whole genome shotgun (WGS) entry which is preliminary data.</text>
</comment>